<keyword evidence="3" id="KW-0410">Iron transport</keyword>
<dbReference type="GO" id="GO:0005615">
    <property type="term" value="C:extracellular space"/>
    <property type="evidence" value="ECO:0007669"/>
    <property type="project" value="InterPro"/>
</dbReference>
<accession>A0A8K0GJD2</accession>
<feature type="signal peptide" evidence="6">
    <location>
        <begin position="1"/>
        <end position="24"/>
    </location>
</feature>
<feature type="binding site" evidence="4">
    <location>
        <position position="450"/>
    </location>
    <ligand>
        <name>Fe(3+)</name>
        <dbReference type="ChEBI" id="CHEBI:29034"/>
        <label>1</label>
    </ligand>
</feature>
<dbReference type="PANTHER" id="PTHR11485:SF34">
    <property type="entry name" value="SIGNAL RECOGNITION PARTICLE RECEPTOR SUBUNIT BETA"/>
    <property type="match status" value="1"/>
</dbReference>
<feature type="disulfide bond" evidence="5">
    <location>
        <begin position="499"/>
        <end position="681"/>
    </location>
</feature>
<dbReference type="AlphaFoldDB" id="A0A8K0GJD2"/>
<organism evidence="8 9">
    <name type="scientific">Ignelater luminosus</name>
    <name type="common">Cucubano</name>
    <name type="synonym">Pyrophorus luminosus</name>
    <dbReference type="NCBI Taxonomy" id="2038154"/>
    <lineage>
        <taxon>Eukaryota</taxon>
        <taxon>Metazoa</taxon>
        <taxon>Ecdysozoa</taxon>
        <taxon>Arthropoda</taxon>
        <taxon>Hexapoda</taxon>
        <taxon>Insecta</taxon>
        <taxon>Pterygota</taxon>
        <taxon>Neoptera</taxon>
        <taxon>Endopterygota</taxon>
        <taxon>Coleoptera</taxon>
        <taxon>Polyphaga</taxon>
        <taxon>Elateriformia</taxon>
        <taxon>Elateroidea</taxon>
        <taxon>Elateridae</taxon>
        <taxon>Agrypninae</taxon>
        <taxon>Pyrophorini</taxon>
        <taxon>Ignelater</taxon>
    </lineage>
</organism>
<keyword evidence="2 5" id="KW-1015">Disulfide bond</keyword>
<feature type="disulfide bond" evidence="5">
    <location>
        <begin position="381"/>
        <end position="399"/>
    </location>
</feature>
<feature type="chain" id="PRO_5035438150" description="Transferrin" evidence="6">
    <location>
        <begin position="25"/>
        <end position="709"/>
    </location>
</feature>
<dbReference type="GO" id="GO:0046872">
    <property type="term" value="F:metal ion binding"/>
    <property type="evidence" value="ECO:0007669"/>
    <property type="project" value="UniProtKB-KW"/>
</dbReference>
<dbReference type="CDD" id="cd13529">
    <property type="entry name" value="PBP2_transferrin"/>
    <property type="match status" value="2"/>
</dbReference>
<dbReference type="PRINTS" id="PR00422">
    <property type="entry name" value="TRANSFERRIN"/>
</dbReference>
<feature type="binding site" evidence="4">
    <location>
        <position position="111"/>
    </location>
    <ligand>
        <name>Fe(3+)</name>
        <dbReference type="ChEBI" id="CHEBI:29034"/>
        <label>1</label>
    </ligand>
</feature>
<dbReference type="EMBL" id="VTPC01001388">
    <property type="protein sequence ID" value="KAF2902129.1"/>
    <property type="molecule type" value="Genomic_DNA"/>
</dbReference>
<keyword evidence="6" id="KW-0732">Signal</keyword>
<name>A0A8K0GJD2_IGNLU</name>
<feature type="disulfide bond" evidence="5">
    <location>
        <begin position="513"/>
        <end position="529"/>
    </location>
</feature>
<dbReference type="GO" id="GO:0045047">
    <property type="term" value="P:protein targeting to ER"/>
    <property type="evidence" value="ECO:0007669"/>
    <property type="project" value="TreeGrafter"/>
</dbReference>
<feature type="domain" description="Transferrin-like" evidence="7">
    <location>
        <begin position="28"/>
        <end position="356"/>
    </location>
</feature>
<comment type="function">
    <text evidence="3">Transferrins are iron binding transport proteins which bind Fe(3+) ion in association with the binding of an anion, usually bicarbonate.</text>
</comment>
<dbReference type="Proteomes" id="UP000801492">
    <property type="component" value="Unassembled WGS sequence"/>
</dbReference>
<evidence type="ECO:0000256" key="6">
    <source>
        <dbReference type="SAM" id="SignalP"/>
    </source>
</evidence>
<evidence type="ECO:0000256" key="4">
    <source>
        <dbReference type="PIRSR" id="PIRSR002549-3"/>
    </source>
</evidence>
<feature type="disulfide bond" evidence="5">
    <location>
        <begin position="474"/>
        <end position="543"/>
    </location>
</feature>
<evidence type="ECO:0000256" key="5">
    <source>
        <dbReference type="PIRSR" id="PIRSR002549-4"/>
    </source>
</evidence>
<sequence length="709" mass="79266">MVITTRLIACVIFTLLVYLSTVKCRTKYQVCVVDGRGSNKKAARYCPILDEPDSRVECIIGLDRLDCLRRIAKGKADFAVLTAEDLVTAANLRIEVLITNELKYNDDDFEYEIVAVINDAAGISNRYDLRDKRFCHPGYSYDGEWTRIIANYLEVSVVPQGCDPYLTLTENRIKSSSKYFKAACKAGPWVNEPTLNQQLKQKYHNLCEVCSNPNVCNGNDEYWGRSGSLLCLTAGAGDIAWARLDDVRSQFSNATSRVTTSPEGFSYLCPDGSIIPVNSTSSPCVWVAKPWPVIATKRTSAQDIQELMSSLSHDLPNSWKSALLNLLETYHVTVTQVQPIEAVESYLARAVGFLSANSFPGCHPPRTVRMCTTSNIENAKCGWLREAAAVYGVEPDIECLKADNKTHCLQGILDSSVDLVMVPPDMIHMAKTRYNLRTLFYETAKDENKYITVAVVKSDSGIKSLSDLKGKKACFPVYDGVAWNSVLHSLNSKHLLKECPFEKGMADFFGSSCVPDLPRNESTSLRRLCKGNIYEGDYGAMRCLTHEDADVAFVSQNAFTYFFKDIKQTGNIKQTITDYKILCEKNLCHLSWAPLGQAMISTNKTDLWRKDSLDVFLQMDGLFGAEYKDPTRTLSLYGLYDGKTDVLFHDATARLRDVPIAKNMDRMVLQYEDILNNLGECIPSSSIRTLPLVSMFVYISCILFLVGNV</sequence>
<dbReference type="Gene3D" id="3.40.190.10">
    <property type="entry name" value="Periplasmic binding protein-like II"/>
    <property type="match status" value="3"/>
</dbReference>
<dbReference type="SMART" id="SM00094">
    <property type="entry name" value="TR_FER"/>
    <property type="match status" value="1"/>
</dbReference>
<evidence type="ECO:0000259" key="7">
    <source>
        <dbReference type="PROSITE" id="PS51408"/>
    </source>
</evidence>
<keyword evidence="3 4" id="KW-0479">Metal-binding</keyword>
<keyword evidence="1" id="KW-0677">Repeat</keyword>
<feature type="disulfide bond" evidence="5">
    <location>
        <begin position="371"/>
        <end position="408"/>
    </location>
</feature>
<feature type="disulfide bond" evidence="5">
    <location>
        <begin position="184"/>
        <end position="210"/>
    </location>
</feature>
<feature type="disulfide bond" evidence="5">
    <location>
        <begin position="31"/>
        <end position="67"/>
    </location>
</feature>
<keyword evidence="9" id="KW-1185">Reference proteome</keyword>
<evidence type="ECO:0000313" key="9">
    <source>
        <dbReference type="Proteomes" id="UP000801492"/>
    </source>
</evidence>
<keyword evidence="3" id="KW-0406">Ion transport</keyword>
<reference evidence="8" key="1">
    <citation type="submission" date="2019-08" db="EMBL/GenBank/DDBJ databases">
        <title>The genome of the North American firefly Photinus pyralis.</title>
        <authorList>
            <consortium name="Photinus pyralis genome working group"/>
            <person name="Fallon T.R."/>
            <person name="Sander Lower S.E."/>
            <person name="Weng J.-K."/>
        </authorList>
    </citation>
    <scope>NUCLEOTIDE SEQUENCE</scope>
    <source>
        <strain evidence="8">TRF0915ILg1</strain>
        <tissue evidence="8">Whole body</tissue>
    </source>
</reference>
<protein>
    <recommendedName>
        <fullName evidence="3">Transferrin</fullName>
    </recommendedName>
</protein>
<feature type="disulfide bond" evidence="5">
    <location>
        <begin position="269"/>
        <end position="284"/>
    </location>
</feature>
<comment type="similarity">
    <text evidence="3">Belongs to the transferrin family.</text>
</comment>
<keyword evidence="3" id="KW-0813">Transport</keyword>
<dbReference type="OrthoDB" id="8170333at2759"/>
<dbReference type="Pfam" id="PF00405">
    <property type="entry name" value="Transferrin"/>
    <property type="match status" value="2"/>
</dbReference>
<keyword evidence="3 4" id="KW-0408">Iron</keyword>
<dbReference type="InterPro" id="IPR001156">
    <property type="entry name" value="Transferrin-like_dom"/>
</dbReference>
<comment type="caution">
    <text evidence="8">The sequence shown here is derived from an EMBL/GenBank/DDBJ whole genome shotgun (WGS) entry which is preliminary data.</text>
</comment>
<dbReference type="PIRSF" id="PIRSF002549">
    <property type="entry name" value="Transferrin"/>
    <property type="match status" value="1"/>
</dbReference>
<gene>
    <name evidence="8" type="ORF">ILUMI_04062</name>
</gene>
<dbReference type="InterPro" id="IPR016357">
    <property type="entry name" value="Transferrin"/>
</dbReference>
<dbReference type="SUPFAM" id="SSF53850">
    <property type="entry name" value="Periplasmic binding protein-like II"/>
    <property type="match status" value="2"/>
</dbReference>
<dbReference type="PROSITE" id="PS51408">
    <property type="entry name" value="TRANSFERRIN_LIKE_4"/>
    <property type="match status" value="2"/>
</dbReference>
<feature type="domain" description="Transferrin-like" evidence="7">
    <location>
        <begin position="368"/>
        <end position="676"/>
    </location>
</feature>
<feature type="disulfide bond" evidence="5">
    <location>
        <begin position="135"/>
        <end position="231"/>
    </location>
</feature>
<dbReference type="PANTHER" id="PTHR11485">
    <property type="entry name" value="TRANSFERRIN"/>
    <property type="match status" value="1"/>
</dbReference>
<evidence type="ECO:0000313" key="8">
    <source>
        <dbReference type="EMBL" id="KAF2902129.1"/>
    </source>
</evidence>
<dbReference type="GO" id="GO:0006826">
    <property type="term" value="P:iron ion transport"/>
    <property type="evidence" value="ECO:0007669"/>
    <property type="project" value="UniProtKB-KW"/>
</dbReference>
<dbReference type="GO" id="GO:0005785">
    <property type="term" value="C:signal recognition particle receptor complex"/>
    <property type="evidence" value="ECO:0007669"/>
    <property type="project" value="TreeGrafter"/>
</dbReference>
<evidence type="ECO:0000256" key="1">
    <source>
        <dbReference type="ARBA" id="ARBA00022737"/>
    </source>
</evidence>
<proteinExistence type="inferred from homology"/>
<evidence type="ECO:0000256" key="3">
    <source>
        <dbReference type="PIRNR" id="PIRNR002549"/>
    </source>
</evidence>
<feature type="disulfide bond" evidence="5">
    <location>
        <begin position="583"/>
        <end position="588"/>
    </location>
</feature>
<evidence type="ECO:0000256" key="2">
    <source>
        <dbReference type="ARBA" id="ARBA00023157"/>
    </source>
</evidence>